<proteinExistence type="predicted"/>
<sequence length="107" mass="11930">MTLLLKLLLTLFAFSSVAVAECGVDDLRCCLTEFLKLVSPSGIQLSEQRISAACTIREETLECMEVFAIQCVKEESEDLLKSINDTMTFINDMCSPISVFHVRNCSQ</sequence>
<name>A0A4V6MKA9_DEISU</name>
<accession>A0A4V6MKA9</accession>
<protein>
    <submittedName>
        <fullName evidence="2">U31-Deinotoxin-Dsu1a_1</fullName>
    </submittedName>
</protein>
<reference evidence="2" key="1">
    <citation type="submission" date="2017-05" db="EMBL/GenBank/DDBJ databases">
        <authorList>
            <person name="QRISCLOUD D."/>
        </authorList>
    </citation>
    <scope>NUCLEOTIDE SEQUENCE</scope>
</reference>
<keyword evidence="1" id="KW-0732">Signal</keyword>
<reference evidence="2" key="2">
    <citation type="submission" date="2019-05" db="EMBL/GenBank/DDBJ databases">
        <title>Unravelling the molecular evolution of spider venoms.</title>
        <authorList>
            <person name="Pineda S."/>
        </authorList>
    </citation>
    <scope>NUCLEOTIDE SEQUENCE</scope>
</reference>
<organism evidence="2">
    <name type="scientific">Deinopis subrufa</name>
    <name type="common">Rufous net-casting spider</name>
    <dbReference type="NCBI Taxonomy" id="1905329"/>
    <lineage>
        <taxon>Eukaryota</taxon>
        <taxon>Metazoa</taxon>
        <taxon>Ecdysozoa</taxon>
        <taxon>Arthropoda</taxon>
        <taxon>Chelicerata</taxon>
        <taxon>Arachnida</taxon>
        <taxon>Araneae</taxon>
        <taxon>Araneomorphae</taxon>
        <taxon>Entelegynae</taxon>
        <taxon>Deinopoidea</taxon>
        <taxon>Deinopidae</taxon>
        <taxon>Deinopis</taxon>
    </lineage>
</organism>
<dbReference type="AlphaFoldDB" id="A0A4V6MKA9"/>
<feature type="signal peptide" evidence="1">
    <location>
        <begin position="1"/>
        <end position="20"/>
    </location>
</feature>
<evidence type="ECO:0000313" key="2">
    <source>
        <dbReference type="EMBL" id="SNX37170.1"/>
    </source>
</evidence>
<evidence type="ECO:0000256" key="1">
    <source>
        <dbReference type="SAM" id="SignalP"/>
    </source>
</evidence>
<dbReference type="EMBL" id="HAHH01000594">
    <property type="protein sequence ID" value="SNX37170.1"/>
    <property type="molecule type" value="Transcribed_RNA"/>
</dbReference>
<feature type="chain" id="PRO_5020875764" evidence="1">
    <location>
        <begin position="21"/>
        <end position="107"/>
    </location>
</feature>